<keyword evidence="2" id="KW-1133">Transmembrane helix</keyword>
<organism evidence="3 4">
    <name type="scientific">Rhodotorula taiwanensis</name>
    <dbReference type="NCBI Taxonomy" id="741276"/>
    <lineage>
        <taxon>Eukaryota</taxon>
        <taxon>Fungi</taxon>
        <taxon>Dikarya</taxon>
        <taxon>Basidiomycota</taxon>
        <taxon>Pucciniomycotina</taxon>
        <taxon>Microbotryomycetes</taxon>
        <taxon>Sporidiobolales</taxon>
        <taxon>Sporidiobolaceae</taxon>
        <taxon>Rhodotorula</taxon>
    </lineage>
</organism>
<keyword evidence="4" id="KW-1185">Reference proteome</keyword>
<feature type="region of interest" description="Disordered" evidence="1">
    <location>
        <begin position="85"/>
        <end position="115"/>
    </location>
</feature>
<evidence type="ECO:0000256" key="1">
    <source>
        <dbReference type="SAM" id="MobiDB-lite"/>
    </source>
</evidence>
<feature type="compositionally biased region" description="Basic and acidic residues" evidence="1">
    <location>
        <begin position="102"/>
        <end position="111"/>
    </location>
</feature>
<dbReference type="EMBL" id="PJQD01000096">
    <property type="protein sequence ID" value="POY70931.1"/>
    <property type="molecule type" value="Genomic_DNA"/>
</dbReference>
<comment type="caution">
    <text evidence="3">The sequence shown here is derived from an EMBL/GenBank/DDBJ whole genome shotgun (WGS) entry which is preliminary data.</text>
</comment>
<dbReference type="STRING" id="741276.A0A2S5B2L5"/>
<evidence type="ECO:0000313" key="3">
    <source>
        <dbReference type="EMBL" id="POY70931.1"/>
    </source>
</evidence>
<feature type="compositionally biased region" description="Polar residues" evidence="1">
    <location>
        <begin position="85"/>
        <end position="100"/>
    </location>
</feature>
<reference evidence="3 4" key="1">
    <citation type="journal article" date="2018" name="Front. Microbiol.">
        <title>Prospects for Fungal Bioremediation of Acidic Radioactive Waste Sites: Characterization and Genome Sequence of Rhodotorula taiwanensis MD1149.</title>
        <authorList>
            <person name="Tkavc R."/>
            <person name="Matrosova V.Y."/>
            <person name="Grichenko O.E."/>
            <person name="Gostincar C."/>
            <person name="Volpe R.P."/>
            <person name="Klimenkova P."/>
            <person name="Gaidamakova E.K."/>
            <person name="Zhou C.E."/>
            <person name="Stewart B.J."/>
            <person name="Lyman M.G."/>
            <person name="Malfatti S.A."/>
            <person name="Rubinfeld B."/>
            <person name="Courtot M."/>
            <person name="Singh J."/>
            <person name="Dalgard C.L."/>
            <person name="Hamilton T."/>
            <person name="Frey K.G."/>
            <person name="Gunde-Cimerman N."/>
            <person name="Dugan L."/>
            <person name="Daly M.J."/>
        </authorList>
    </citation>
    <scope>NUCLEOTIDE SEQUENCE [LARGE SCALE GENOMIC DNA]</scope>
    <source>
        <strain evidence="3 4">MD1149</strain>
    </source>
</reference>
<accession>A0A2S5B2L5</accession>
<name>A0A2S5B2L5_9BASI</name>
<keyword evidence="2" id="KW-0472">Membrane</keyword>
<dbReference type="Proteomes" id="UP000237144">
    <property type="component" value="Unassembled WGS sequence"/>
</dbReference>
<sequence>MLSASFRRVELLPAGSQIHTLWSTNIDETLVAGDSNRRGEEARPANRYRTLYEKLIEWTVYEMAAHLDDLSAANATTNAPFSQTLGSLSGSPVPTLSVNKGDQPEFCRDDSSYGDPPGRGLTRLFLYDVLASLTTGDGTGDELSRKPPVDTLSYLPSLPPLHRVSMIDESSSSPKTSDRLYLLDAMSRLVARQHLDAELLDVAAQEADKAAQEAARLAEAAKYGELHRRVVKLESVAENERRREKEQALRDLVGRERLDALEAELERLVLARQGRREALRSLVVGRSADRVWQMVAAAFVAGIALGIGLALAGSSEL</sequence>
<dbReference type="OrthoDB" id="2504162at2759"/>
<proteinExistence type="predicted"/>
<evidence type="ECO:0000256" key="2">
    <source>
        <dbReference type="SAM" id="Phobius"/>
    </source>
</evidence>
<feature type="transmembrane region" description="Helical" evidence="2">
    <location>
        <begin position="291"/>
        <end position="312"/>
    </location>
</feature>
<dbReference type="AlphaFoldDB" id="A0A2S5B2L5"/>
<evidence type="ECO:0000313" key="4">
    <source>
        <dbReference type="Proteomes" id="UP000237144"/>
    </source>
</evidence>
<keyword evidence="2" id="KW-0812">Transmembrane</keyword>
<gene>
    <name evidence="3" type="ORF">BMF94_6109</name>
</gene>
<protein>
    <submittedName>
        <fullName evidence="3">Uncharacterized protein</fullName>
    </submittedName>
</protein>